<dbReference type="GO" id="GO:0005737">
    <property type="term" value="C:cytoplasm"/>
    <property type="evidence" value="ECO:0007669"/>
    <property type="project" value="TreeGrafter"/>
</dbReference>
<dbReference type="PANTHER" id="PTHR14224:SF37">
    <property type="entry name" value="LEUCINE-RICH REPEAT-CONTAINING PROTEIN 14"/>
    <property type="match status" value="1"/>
</dbReference>
<proteinExistence type="predicted"/>
<gene>
    <name evidence="2" type="ORF">PoB_002542300</name>
</gene>
<dbReference type="SUPFAM" id="SSF52047">
    <property type="entry name" value="RNI-like"/>
    <property type="match status" value="1"/>
</dbReference>
<evidence type="ECO:0000313" key="3">
    <source>
        <dbReference type="Proteomes" id="UP000735302"/>
    </source>
</evidence>
<dbReference type="PANTHER" id="PTHR14224">
    <property type="entry name" value="SIMILAR TO PREFERENTIALLY EXPRESSED ANTIGEN IN MELANOMA-LIKE 3"/>
    <property type="match status" value="1"/>
</dbReference>
<dbReference type="Proteomes" id="UP000735302">
    <property type="component" value="Unassembled WGS sequence"/>
</dbReference>
<dbReference type="AlphaFoldDB" id="A0AAV3ZWY3"/>
<comment type="caution">
    <text evidence="2">The sequence shown here is derived from an EMBL/GenBank/DDBJ whole genome shotgun (WGS) entry which is preliminary data.</text>
</comment>
<dbReference type="Gene3D" id="3.80.10.10">
    <property type="entry name" value="Ribonuclease Inhibitor"/>
    <property type="match status" value="1"/>
</dbReference>
<evidence type="ECO:0000313" key="2">
    <source>
        <dbReference type="EMBL" id="GFN98917.1"/>
    </source>
</evidence>
<dbReference type="InterPro" id="IPR050694">
    <property type="entry name" value="LRRC14/PRAME"/>
</dbReference>
<name>A0AAV3ZWY3_9GAST</name>
<accession>A0AAV3ZWY3</accession>
<evidence type="ECO:0000256" key="1">
    <source>
        <dbReference type="ARBA" id="ARBA00022737"/>
    </source>
</evidence>
<keyword evidence="3" id="KW-1185">Reference proteome</keyword>
<protein>
    <submittedName>
        <fullName evidence="2">Leucine-rich repeat-containing protein 14</fullName>
    </submittedName>
</protein>
<organism evidence="2 3">
    <name type="scientific">Plakobranchus ocellatus</name>
    <dbReference type="NCBI Taxonomy" id="259542"/>
    <lineage>
        <taxon>Eukaryota</taxon>
        <taxon>Metazoa</taxon>
        <taxon>Spiralia</taxon>
        <taxon>Lophotrochozoa</taxon>
        <taxon>Mollusca</taxon>
        <taxon>Gastropoda</taxon>
        <taxon>Heterobranchia</taxon>
        <taxon>Euthyneura</taxon>
        <taxon>Panpulmonata</taxon>
        <taxon>Sacoglossa</taxon>
        <taxon>Placobranchoidea</taxon>
        <taxon>Plakobranchidae</taxon>
        <taxon>Plakobranchus</taxon>
    </lineage>
</organism>
<keyword evidence="1" id="KW-0677">Repeat</keyword>
<dbReference type="EMBL" id="BLXT01002912">
    <property type="protein sequence ID" value="GFN98917.1"/>
    <property type="molecule type" value="Genomic_DNA"/>
</dbReference>
<sequence>MAGTPMQGMYSMWYDHYKGAVYPLDLDAPPHLKLKRMQVPTLLEACCAYIARDASLTRQTIEEVPPILCIHLMEAALKGNHDRSIQALMSQWKLPSLVLSKLVPTVYSSFLPLYDSTYQSDLVRQGLRYTTSLAHTFLECLRQESPTKIRRLDLTGFPTAEVILYYLTSHCMLVHNENRRNNMVNLYNQAVSIAEDCGADYNSRHKPLDIDMQNCLPQNISIEIKLDAFVTSESCHSELCKALTVSSFPGARFALIVERLSVTCLGGDRVNLLLKQVKQEYLKGLQLKYNSLRNTDFVRMAPVVQSLTQLTSLDLSCNHLNLVDNAPMATVVRQTLSTLSQLERLDISNSRLKNKLSVVLGGLSGHLKHLRLSGCGLTPLDLSGLVRLVQTNKHTLEELDLSENRLGAGENGHSLRDNFHGAGQSLMLLLESLVSSLRLLELQECSLDSDLARSLTSLTTRMERLLLLNLQANPWSSACVLEVAGRFLSQSSSLHILQLSYPPDCYPSLEEEDHAGVEADLKARFHLSIKRLDRNSRNSLQLLFSEMDHTMAF</sequence>
<dbReference type="InterPro" id="IPR032675">
    <property type="entry name" value="LRR_dom_sf"/>
</dbReference>
<reference evidence="2 3" key="1">
    <citation type="journal article" date="2021" name="Elife">
        <title>Chloroplast acquisition without the gene transfer in kleptoplastic sea slugs, Plakobranchus ocellatus.</title>
        <authorList>
            <person name="Maeda T."/>
            <person name="Takahashi S."/>
            <person name="Yoshida T."/>
            <person name="Shimamura S."/>
            <person name="Takaki Y."/>
            <person name="Nagai Y."/>
            <person name="Toyoda A."/>
            <person name="Suzuki Y."/>
            <person name="Arimoto A."/>
            <person name="Ishii H."/>
            <person name="Satoh N."/>
            <person name="Nishiyama T."/>
            <person name="Hasebe M."/>
            <person name="Maruyama T."/>
            <person name="Minagawa J."/>
            <person name="Obokata J."/>
            <person name="Shigenobu S."/>
        </authorList>
    </citation>
    <scope>NUCLEOTIDE SEQUENCE [LARGE SCALE GENOMIC DNA]</scope>
</reference>